<keyword evidence="2" id="KW-1185">Reference proteome</keyword>
<reference evidence="1 2" key="1">
    <citation type="journal article" date="2019" name="Sci. Rep.">
        <title>Orb-weaving spider Araneus ventricosus genome elucidates the spidroin gene catalogue.</title>
        <authorList>
            <person name="Kono N."/>
            <person name="Nakamura H."/>
            <person name="Ohtoshi R."/>
            <person name="Moran D.A.P."/>
            <person name="Shinohara A."/>
            <person name="Yoshida Y."/>
            <person name="Fujiwara M."/>
            <person name="Mori M."/>
            <person name="Tomita M."/>
            <person name="Arakawa K."/>
        </authorList>
    </citation>
    <scope>NUCLEOTIDE SEQUENCE [LARGE SCALE GENOMIC DNA]</scope>
</reference>
<evidence type="ECO:0000313" key="2">
    <source>
        <dbReference type="Proteomes" id="UP000499080"/>
    </source>
</evidence>
<proteinExistence type="predicted"/>
<dbReference type="AlphaFoldDB" id="A0A4Y2JM52"/>
<dbReference type="EMBL" id="BGPR01190716">
    <property type="protein sequence ID" value="GBM90499.1"/>
    <property type="molecule type" value="Genomic_DNA"/>
</dbReference>
<dbReference type="Proteomes" id="UP000499080">
    <property type="component" value="Unassembled WGS sequence"/>
</dbReference>
<accession>A0A4Y2JM52</accession>
<sequence length="70" mass="8158">MRKEPRISERASNILCEIMINGSNWQCFERFASGKTDRERAHSVELRGDAWRLLAEESLCLTNDERSTDQ</sequence>
<evidence type="ECO:0000313" key="1">
    <source>
        <dbReference type="EMBL" id="GBM90499.1"/>
    </source>
</evidence>
<organism evidence="1 2">
    <name type="scientific">Araneus ventricosus</name>
    <name type="common">Orbweaver spider</name>
    <name type="synonym">Epeira ventricosa</name>
    <dbReference type="NCBI Taxonomy" id="182803"/>
    <lineage>
        <taxon>Eukaryota</taxon>
        <taxon>Metazoa</taxon>
        <taxon>Ecdysozoa</taxon>
        <taxon>Arthropoda</taxon>
        <taxon>Chelicerata</taxon>
        <taxon>Arachnida</taxon>
        <taxon>Araneae</taxon>
        <taxon>Araneomorphae</taxon>
        <taxon>Entelegynae</taxon>
        <taxon>Araneoidea</taxon>
        <taxon>Araneidae</taxon>
        <taxon>Araneus</taxon>
    </lineage>
</organism>
<feature type="non-terminal residue" evidence="1">
    <location>
        <position position="70"/>
    </location>
</feature>
<comment type="caution">
    <text evidence="1">The sequence shown here is derived from an EMBL/GenBank/DDBJ whole genome shotgun (WGS) entry which is preliminary data.</text>
</comment>
<name>A0A4Y2JM52_ARAVE</name>
<protein>
    <submittedName>
        <fullName evidence="1">Uncharacterized protein</fullName>
    </submittedName>
</protein>
<gene>
    <name evidence="1" type="ORF">AVEN_233476_1</name>
</gene>